<reference evidence="2" key="1">
    <citation type="journal article" date="2009" name="Rice">
        <title>De Novo Next Generation Sequencing of Plant Genomes.</title>
        <authorList>
            <person name="Rounsley S."/>
            <person name="Marri P.R."/>
            <person name="Yu Y."/>
            <person name="He R."/>
            <person name="Sisneros N."/>
            <person name="Goicoechea J.L."/>
            <person name="Lee S.J."/>
            <person name="Angelova A."/>
            <person name="Kudrna D."/>
            <person name="Luo M."/>
            <person name="Affourtit J."/>
            <person name="Desany B."/>
            <person name="Knight J."/>
            <person name="Niazi F."/>
            <person name="Egholm M."/>
            <person name="Wing R.A."/>
        </authorList>
    </citation>
    <scope>NUCLEOTIDE SEQUENCE [LARGE SCALE GENOMIC DNA]</scope>
    <source>
        <strain evidence="2">cv. IRGC 105608</strain>
    </source>
</reference>
<protein>
    <submittedName>
        <fullName evidence="2">Uncharacterized protein</fullName>
    </submittedName>
</protein>
<proteinExistence type="predicted"/>
<dbReference type="PaxDb" id="65489-OBART06G21370.1"/>
<accession>A0A0D3GIT0</accession>
<dbReference type="Gramene" id="OBART06G21370.1">
    <property type="protein sequence ID" value="OBART06G21370.1"/>
    <property type="gene ID" value="OBART06G21370"/>
</dbReference>
<feature type="region of interest" description="Disordered" evidence="1">
    <location>
        <begin position="1"/>
        <end position="25"/>
    </location>
</feature>
<keyword evidence="3" id="KW-1185">Reference proteome</keyword>
<evidence type="ECO:0000256" key="1">
    <source>
        <dbReference type="SAM" id="MobiDB-lite"/>
    </source>
</evidence>
<sequence length="68" mass="7196">LHAASAPEAQPPRAASSPKPPLPPPLVLSVSIAGVTHPLITAAPSHPCRRRIPHRHRRITSTSNLPLP</sequence>
<evidence type="ECO:0000313" key="2">
    <source>
        <dbReference type="EnsemblPlants" id="OBART06G21370.1"/>
    </source>
</evidence>
<dbReference type="HOGENOM" id="CLU_2801553_0_0_1"/>
<feature type="region of interest" description="Disordered" evidence="1">
    <location>
        <begin position="41"/>
        <end position="68"/>
    </location>
</feature>
<feature type="compositionally biased region" description="Basic residues" evidence="1">
    <location>
        <begin position="47"/>
        <end position="59"/>
    </location>
</feature>
<dbReference type="EnsemblPlants" id="OBART06G21370.1">
    <property type="protein sequence ID" value="OBART06G21370.1"/>
    <property type="gene ID" value="OBART06G21370"/>
</dbReference>
<dbReference type="Proteomes" id="UP000026960">
    <property type="component" value="Chromosome 6"/>
</dbReference>
<evidence type="ECO:0000313" key="3">
    <source>
        <dbReference type="Proteomes" id="UP000026960"/>
    </source>
</evidence>
<dbReference type="AlphaFoldDB" id="A0A0D3GIT0"/>
<reference evidence="2" key="2">
    <citation type="submission" date="2015-03" db="UniProtKB">
        <authorList>
            <consortium name="EnsemblPlants"/>
        </authorList>
    </citation>
    <scope>IDENTIFICATION</scope>
</reference>
<organism evidence="2">
    <name type="scientific">Oryza barthii</name>
    <dbReference type="NCBI Taxonomy" id="65489"/>
    <lineage>
        <taxon>Eukaryota</taxon>
        <taxon>Viridiplantae</taxon>
        <taxon>Streptophyta</taxon>
        <taxon>Embryophyta</taxon>
        <taxon>Tracheophyta</taxon>
        <taxon>Spermatophyta</taxon>
        <taxon>Magnoliopsida</taxon>
        <taxon>Liliopsida</taxon>
        <taxon>Poales</taxon>
        <taxon>Poaceae</taxon>
        <taxon>BOP clade</taxon>
        <taxon>Oryzoideae</taxon>
        <taxon>Oryzeae</taxon>
        <taxon>Oryzinae</taxon>
        <taxon>Oryza</taxon>
    </lineage>
</organism>
<name>A0A0D3GIT0_9ORYZ</name>